<keyword evidence="4" id="KW-1185">Reference proteome</keyword>
<dbReference type="GeneID" id="85307222"/>
<evidence type="ECO:0000256" key="1">
    <source>
        <dbReference type="SAM" id="MobiDB-lite"/>
    </source>
</evidence>
<reference evidence="3" key="1">
    <citation type="submission" date="2023-06" db="EMBL/GenBank/DDBJ databases">
        <title>Genome-scale phylogeny and comparative genomics of the fungal order Sordariales.</title>
        <authorList>
            <consortium name="Lawrence Berkeley National Laboratory"/>
            <person name="Hensen N."/>
            <person name="Bonometti L."/>
            <person name="Westerberg I."/>
            <person name="Brannstrom I.O."/>
            <person name="Guillou S."/>
            <person name="Cros-Aarteil S."/>
            <person name="Calhoun S."/>
            <person name="Haridas S."/>
            <person name="Kuo A."/>
            <person name="Mondo S."/>
            <person name="Pangilinan J."/>
            <person name="Riley R."/>
            <person name="Labutti K."/>
            <person name="Andreopoulos B."/>
            <person name="Lipzen A."/>
            <person name="Chen C."/>
            <person name="Yanf M."/>
            <person name="Daum C."/>
            <person name="Ng V."/>
            <person name="Clum A."/>
            <person name="Steindorff A."/>
            <person name="Ohm R."/>
            <person name="Martin F."/>
            <person name="Silar P."/>
            <person name="Natvig D."/>
            <person name="Lalanne C."/>
            <person name="Gautier V."/>
            <person name="Ament-Velasquez S.L."/>
            <person name="Kruys A."/>
            <person name="Hutchinson M.I."/>
            <person name="Powell A.J."/>
            <person name="Barry K."/>
            <person name="Miller A.N."/>
            <person name="Grigoriev I.V."/>
            <person name="Debuchy R."/>
            <person name="Gladieux P."/>
            <person name="Thoren M.H."/>
            <person name="Johannesson H."/>
        </authorList>
    </citation>
    <scope>NUCLEOTIDE SEQUENCE</scope>
    <source>
        <strain evidence="3">8032-3</strain>
    </source>
</reference>
<name>A0AAJ0C4C0_9PEZI</name>
<sequence length="414" mass="47282">MKLLVLFFILHSSFSNYSLSCPVTFADIMGQTQSVRGRRCQSSLPSTGSGGSAPGSAPWSAFMQLPVDLVLLISDSFLDPISALALSLTCKDLFNMLFVKPLPRLENSDQEAFLLLLEKDVSRQRPRYYCHACVRLHSFDPTREGPTTSDYGRALEYNDCRRSRAYLDGGEFTIGYHHARLIMNQHLYGAPQDLALSAFDITYRPGDYPQQGLALSAFDITHRPGDYLLRWGQQWSARIIDDELFLSATHTLRFDGTEGDFRDMLDQRKYNVCAYVGTKKHADRRSREHAEKCHGYRQHLYDSRNQMLQRRGDAHLASPLWFNPPWSPSRTINSFRREGSASLPQHRFLRQCRDLLGRASSVPPIIQRLSLEEMLLEKGQRAREKNGSSPLSPNTNWGAVDRRLIRNGKRLHEE</sequence>
<feature type="region of interest" description="Disordered" evidence="1">
    <location>
        <begin position="380"/>
        <end position="403"/>
    </location>
</feature>
<protein>
    <recommendedName>
        <fullName evidence="5">F-box domain-containing protein</fullName>
    </recommendedName>
</protein>
<evidence type="ECO:0000256" key="2">
    <source>
        <dbReference type="SAM" id="SignalP"/>
    </source>
</evidence>
<feature type="signal peptide" evidence="2">
    <location>
        <begin position="1"/>
        <end position="20"/>
    </location>
</feature>
<proteinExistence type="predicted"/>
<feature type="compositionally biased region" description="Polar residues" evidence="1">
    <location>
        <begin position="387"/>
        <end position="397"/>
    </location>
</feature>
<dbReference type="EMBL" id="MU839005">
    <property type="protein sequence ID" value="KAK1768442.1"/>
    <property type="molecule type" value="Genomic_DNA"/>
</dbReference>
<evidence type="ECO:0008006" key="5">
    <source>
        <dbReference type="Google" id="ProtNLM"/>
    </source>
</evidence>
<comment type="caution">
    <text evidence="3">The sequence shown here is derived from an EMBL/GenBank/DDBJ whole genome shotgun (WGS) entry which is preliminary data.</text>
</comment>
<organism evidence="3 4">
    <name type="scientific">Phialemonium atrogriseum</name>
    <dbReference type="NCBI Taxonomy" id="1093897"/>
    <lineage>
        <taxon>Eukaryota</taxon>
        <taxon>Fungi</taxon>
        <taxon>Dikarya</taxon>
        <taxon>Ascomycota</taxon>
        <taxon>Pezizomycotina</taxon>
        <taxon>Sordariomycetes</taxon>
        <taxon>Sordariomycetidae</taxon>
        <taxon>Cephalothecales</taxon>
        <taxon>Cephalothecaceae</taxon>
        <taxon>Phialemonium</taxon>
    </lineage>
</organism>
<feature type="chain" id="PRO_5042576363" description="F-box domain-containing protein" evidence="2">
    <location>
        <begin position="21"/>
        <end position="414"/>
    </location>
</feature>
<dbReference type="AlphaFoldDB" id="A0AAJ0C4C0"/>
<evidence type="ECO:0000313" key="4">
    <source>
        <dbReference type="Proteomes" id="UP001244011"/>
    </source>
</evidence>
<gene>
    <name evidence="3" type="ORF">QBC33DRAFT_377470</name>
</gene>
<accession>A0AAJ0C4C0</accession>
<keyword evidence="2" id="KW-0732">Signal</keyword>
<dbReference type="RefSeq" id="XP_060284655.1">
    <property type="nucleotide sequence ID" value="XM_060424035.1"/>
</dbReference>
<dbReference type="Proteomes" id="UP001244011">
    <property type="component" value="Unassembled WGS sequence"/>
</dbReference>
<evidence type="ECO:0000313" key="3">
    <source>
        <dbReference type="EMBL" id="KAK1768442.1"/>
    </source>
</evidence>